<feature type="transmembrane region" description="Helical" evidence="7">
    <location>
        <begin position="12"/>
        <end position="34"/>
    </location>
</feature>
<keyword evidence="3" id="KW-1003">Cell membrane</keyword>
<accession>A0A1M6IYR2</accession>
<dbReference type="RefSeq" id="WP_188118498.1">
    <property type="nucleotide sequence ID" value="NZ_DAONMB010000089.1"/>
</dbReference>
<keyword evidence="4 7" id="KW-0812">Transmembrane</keyword>
<evidence type="ECO:0000256" key="3">
    <source>
        <dbReference type="ARBA" id="ARBA00022475"/>
    </source>
</evidence>
<dbReference type="InterPro" id="IPR003370">
    <property type="entry name" value="Chromate_transpt"/>
</dbReference>
<organism evidence="8 9">
    <name type="scientific">Thermoclostridium caenicola</name>
    <dbReference type="NCBI Taxonomy" id="659425"/>
    <lineage>
        <taxon>Bacteria</taxon>
        <taxon>Bacillati</taxon>
        <taxon>Bacillota</taxon>
        <taxon>Clostridia</taxon>
        <taxon>Eubacteriales</taxon>
        <taxon>Oscillospiraceae</taxon>
        <taxon>Thermoclostridium</taxon>
    </lineage>
</organism>
<proteinExistence type="inferred from homology"/>
<dbReference type="Pfam" id="PF02417">
    <property type="entry name" value="Chromate_transp"/>
    <property type="match status" value="1"/>
</dbReference>
<name>A0A1M6IYR2_9FIRM</name>
<comment type="similarity">
    <text evidence="2">Belongs to the chromate ion transporter (CHR) (TC 2.A.51) family.</text>
</comment>
<sequence length="189" mass="20130">MKKSRAALLWDLFITFFKIGAFTIGGGLAMLPIIEREIVDNKQYISKEEIVDAFAISQSLPGVIAINSAFYIGYRIAGIAGAVVTAIGVILPSFISILAIAILFDTVSGNVYVSKALTGIKAGVAGVIAVTVVRLGKSVIKDWFALILAVLAFAVTTWLDVSIVFIIAAGALAGYLYYQAGRVKRHDTD</sequence>
<feature type="transmembrane region" description="Helical" evidence="7">
    <location>
        <begin position="143"/>
        <end position="176"/>
    </location>
</feature>
<dbReference type="GO" id="GO:0005886">
    <property type="term" value="C:plasma membrane"/>
    <property type="evidence" value="ECO:0007669"/>
    <property type="project" value="UniProtKB-SubCell"/>
</dbReference>
<evidence type="ECO:0000313" key="9">
    <source>
        <dbReference type="Proteomes" id="UP000324781"/>
    </source>
</evidence>
<comment type="subcellular location">
    <subcellularLocation>
        <location evidence="1">Cell membrane</location>
        <topology evidence="1">Multi-pass membrane protein</topology>
    </subcellularLocation>
</comment>
<evidence type="ECO:0000256" key="6">
    <source>
        <dbReference type="ARBA" id="ARBA00023136"/>
    </source>
</evidence>
<dbReference type="EMBL" id="FQZP01000049">
    <property type="protein sequence ID" value="SHJ39594.1"/>
    <property type="molecule type" value="Genomic_DNA"/>
</dbReference>
<evidence type="ECO:0000256" key="2">
    <source>
        <dbReference type="ARBA" id="ARBA00005262"/>
    </source>
</evidence>
<protein>
    <submittedName>
        <fullName evidence="8">Chromate transporter</fullName>
    </submittedName>
</protein>
<dbReference type="AlphaFoldDB" id="A0A1M6IYR2"/>
<keyword evidence="6 7" id="KW-0472">Membrane</keyword>
<dbReference type="InterPro" id="IPR052518">
    <property type="entry name" value="CHR_Transporter"/>
</dbReference>
<evidence type="ECO:0000256" key="4">
    <source>
        <dbReference type="ARBA" id="ARBA00022692"/>
    </source>
</evidence>
<feature type="transmembrane region" description="Helical" evidence="7">
    <location>
        <begin position="79"/>
        <end position="104"/>
    </location>
</feature>
<dbReference type="Proteomes" id="UP000324781">
    <property type="component" value="Unassembled WGS sequence"/>
</dbReference>
<dbReference type="GO" id="GO:0015109">
    <property type="term" value="F:chromate transmembrane transporter activity"/>
    <property type="evidence" value="ECO:0007669"/>
    <property type="project" value="InterPro"/>
</dbReference>
<keyword evidence="9" id="KW-1185">Reference proteome</keyword>
<gene>
    <name evidence="8" type="ORF">SAMN05444373_104912</name>
</gene>
<dbReference type="PANTHER" id="PTHR43663:SF2">
    <property type="entry name" value="CHROMATE TRANSPORT PROTEIN-RELATED"/>
    <property type="match status" value="1"/>
</dbReference>
<reference evidence="8 9" key="1">
    <citation type="submission" date="2016-11" db="EMBL/GenBank/DDBJ databases">
        <authorList>
            <person name="Varghese N."/>
            <person name="Submissions S."/>
        </authorList>
    </citation>
    <scope>NUCLEOTIDE SEQUENCE [LARGE SCALE GENOMIC DNA]</scope>
    <source>
        <strain evidence="8 9">DSM 19027</strain>
    </source>
</reference>
<evidence type="ECO:0000313" key="8">
    <source>
        <dbReference type="EMBL" id="SHJ39594.1"/>
    </source>
</evidence>
<keyword evidence="5 7" id="KW-1133">Transmembrane helix</keyword>
<dbReference type="PANTHER" id="PTHR43663">
    <property type="entry name" value="CHROMATE TRANSPORT PROTEIN-RELATED"/>
    <property type="match status" value="1"/>
</dbReference>
<evidence type="ECO:0000256" key="7">
    <source>
        <dbReference type="SAM" id="Phobius"/>
    </source>
</evidence>
<evidence type="ECO:0000256" key="5">
    <source>
        <dbReference type="ARBA" id="ARBA00022989"/>
    </source>
</evidence>
<evidence type="ECO:0000256" key="1">
    <source>
        <dbReference type="ARBA" id="ARBA00004651"/>
    </source>
</evidence>
<feature type="transmembrane region" description="Helical" evidence="7">
    <location>
        <begin position="116"/>
        <end position="136"/>
    </location>
</feature>